<protein>
    <recommendedName>
        <fullName evidence="4">DUF5723 domain-containing protein</fullName>
    </recommendedName>
</protein>
<evidence type="ECO:0008006" key="4">
    <source>
        <dbReference type="Google" id="ProtNLM"/>
    </source>
</evidence>
<name>A0ABM5LH44_FIBSS</name>
<keyword evidence="3" id="KW-1185">Reference proteome</keyword>
<sequence length="480" mass="53702">MANTRRTILALGLVAIQALAARNVGLADCGGLFLLHQKDKHFAAKGCSIRDTFSIKNFDVYGSIQHIEIHSRYTENNWHLKTASKQTIANAGFESHFKNYSLGLDVSTLPMVMPKASFHRDDSLFTAKARFAFGSVDLGTISWVPIKQTELISTIPVDWESHFVYSELSAGSKIKNHYINLSLNHIRTLPRNPDKEYYLRDSASVLVLNGEYGYAFSNSRLDAGYTYIGADMTVYGIYHEETSRKRFMYLPIEASVHMSYARWQWENLWTHLELMHISGKVFSNQERFYETLALNRALPGSVLKGLSFSFLQRTFRANAELDASAIVSGASYYWKKGKRYIFKPSVELDFFGASGEVNIQKEIETVILTTHQITNEKTLRKVSGIGSILSLGIELQKEGPVSVSLQYGISQIIPFYVDYKDYLADSDGDSNSKPSGGIIGSIVNPNEQVAKDKSGSLERSASALLFRNGFATHLGIAVKF</sequence>
<dbReference type="EMBL" id="CP001792">
    <property type="protein sequence ID" value="ACX74851.1"/>
    <property type="molecule type" value="Genomic_DNA"/>
</dbReference>
<dbReference type="Proteomes" id="UP000001497">
    <property type="component" value="Chromosome"/>
</dbReference>
<organism evidence="2 3">
    <name type="scientific">Fibrobacter succinogenes (strain ATCC 19169 / S85)</name>
    <dbReference type="NCBI Taxonomy" id="59374"/>
    <lineage>
        <taxon>Bacteria</taxon>
        <taxon>Pseudomonadati</taxon>
        <taxon>Fibrobacterota</taxon>
        <taxon>Fibrobacteria</taxon>
        <taxon>Fibrobacterales</taxon>
        <taxon>Fibrobacteraceae</taxon>
        <taxon>Fibrobacter</taxon>
    </lineage>
</organism>
<proteinExistence type="predicted"/>
<evidence type="ECO:0000313" key="3">
    <source>
        <dbReference type="Proteomes" id="UP000001497"/>
    </source>
</evidence>
<gene>
    <name evidence="2" type="ordered locus">Fisuc_1248</name>
</gene>
<feature type="chain" id="PRO_5045116702" description="DUF5723 domain-containing protein" evidence="1">
    <location>
        <begin position="21"/>
        <end position="480"/>
    </location>
</feature>
<evidence type="ECO:0000256" key="1">
    <source>
        <dbReference type="SAM" id="SignalP"/>
    </source>
</evidence>
<accession>A0ABM5LH44</accession>
<reference evidence="2" key="1">
    <citation type="submission" date="2009-10" db="EMBL/GenBank/DDBJ databases">
        <title>Complete sequence of Fibrobacter succinogenes subsp. succinogenes S85.</title>
        <authorList>
            <consortium name="US DOE Joint Genome Institute"/>
            <person name="Lucas S."/>
            <person name="Copeland A."/>
            <person name="Lapidus A."/>
            <person name="Glavina del Rio T."/>
            <person name="Tice H."/>
            <person name="Bruce D."/>
            <person name="Goodwin L."/>
            <person name="Pitluck S."/>
            <person name="Chertkov O."/>
            <person name="Detter J.C."/>
            <person name="Han C."/>
            <person name="Tapia R."/>
            <person name="Larimer F."/>
            <person name="Land M."/>
            <person name="Hauser L."/>
            <person name="Kyrpides N."/>
            <person name="Mikhailova N."/>
            <person name="Weimer P.J."/>
            <person name="Stevenson D.M."/>
            <person name="Boyum J."/>
            <person name="Brumm P.I."/>
            <person name="Mead D."/>
        </authorList>
    </citation>
    <scope>NUCLEOTIDE SEQUENCE [LARGE SCALE GENOMIC DNA]</scope>
    <source>
        <strain evidence="2">S85</strain>
    </source>
</reference>
<keyword evidence="1" id="KW-0732">Signal</keyword>
<evidence type="ECO:0000313" key="2">
    <source>
        <dbReference type="EMBL" id="ACX74851.1"/>
    </source>
</evidence>
<feature type="signal peptide" evidence="1">
    <location>
        <begin position="1"/>
        <end position="20"/>
    </location>
</feature>